<evidence type="ECO:0000256" key="4">
    <source>
        <dbReference type="ARBA" id="ARBA00022803"/>
    </source>
</evidence>
<dbReference type="eggNOG" id="COG0457">
    <property type="taxonomic scope" value="Bacteria"/>
</dbReference>
<dbReference type="Proteomes" id="UP000004095">
    <property type="component" value="Unassembled WGS sequence"/>
</dbReference>
<dbReference type="SMART" id="SM00028">
    <property type="entry name" value="TPR"/>
    <property type="match status" value="6"/>
</dbReference>
<evidence type="ECO:0000259" key="10">
    <source>
        <dbReference type="Pfam" id="PF07228"/>
    </source>
</evidence>
<feature type="repeat" description="TPR" evidence="6">
    <location>
        <begin position="122"/>
        <end position="155"/>
    </location>
</feature>
<evidence type="ECO:0000256" key="6">
    <source>
        <dbReference type="PROSITE-ProRule" id="PRU00339"/>
    </source>
</evidence>
<feature type="repeat" description="TPR" evidence="6">
    <location>
        <begin position="202"/>
        <end position="235"/>
    </location>
</feature>
<dbReference type="AlphaFoldDB" id="A1ZWE2"/>
<dbReference type="PANTHER" id="PTHR46630">
    <property type="entry name" value="TETRATRICOPEPTIDE REPEAT PROTEIN 29"/>
    <property type="match status" value="1"/>
</dbReference>
<keyword evidence="8" id="KW-1133">Transmembrane helix</keyword>
<proteinExistence type="inferred from homology"/>
<gene>
    <name evidence="12" type="ORF">M23134_02752</name>
</gene>
<dbReference type="eggNOG" id="COG2208">
    <property type="taxonomic scope" value="Bacteria"/>
</dbReference>
<comment type="caution">
    <text evidence="12">The sequence shown here is derived from an EMBL/GenBank/DDBJ whole genome shotgun (WGS) entry which is preliminary data.</text>
</comment>
<feature type="coiled-coil region" evidence="7">
    <location>
        <begin position="436"/>
        <end position="481"/>
    </location>
</feature>
<keyword evidence="2" id="KW-0963">Cytoplasm</keyword>
<keyword evidence="8" id="KW-0812">Transmembrane</keyword>
<evidence type="ECO:0000313" key="13">
    <source>
        <dbReference type="Proteomes" id="UP000004095"/>
    </source>
</evidence>
<protein>
    <submittedName>
        <fullName evidence="12">Serine/threonine protein kinases, putative</fullName>
    </submittedName>
</protein>
<dbReference type="OrthoDB" id="1119265at2"/>
<keyword evidence="12" id="KW-0418">Kinase</keyword>
<organism evidence="12 13">
    <name type="scientific">Microscilla marina ATCC 23134</name>
    <dbReference type="NCBI Taxonomy" id="313606"/>
    <lineage>
        <taxon>Bacteria</taxon>
        <taxon>Pseudomonadati</taxon>
        <taxon>Bacteroidota</taxon>
        <taxon>Cytophagia</taxon>
        <taxon>Cytophagales</taxon>
        <taxon>Microscillaceae</taxon>
        <taxon>Microscilla</taxon>
    </lineage>
</organism>
<accession>A1ZWE2</accession>
<feature type="chain" id="PRO_5002642277" evidence="9">
    <location>
        <begin position="21"/>
        <end position="730"/>
    </location>
</feature>
<dbReference type="PROSITE" id="PS50005">
    <property type="entry name" value="TPR"/>
    <property type="match status" value="3"/>
</dbReference>
<evidence type="ECO:0000256" key="5">
    <source>
        <dbReference type="ARBA" id="ARBA00038253"/>
    </source>
</evidence>
<keyword evidence="4 6" id="KW-0802">TPR repeat</keyword>
<evidence type="ECO:0000259" key="11">
    <source>
        <dbReference type="Pfam" id="PF17874"/>
    </source>
</evidence>
<evidence type="ECO:0000256" key="8">
    <source>
        <dbReference type="SAM" id="Phobius"/>
    </source>
</evidence>
<comment type="similarity">
    <text evidence="5">Belongs to the Rap family.</text>
</comment>
<dbReference type="Pfam" id="PF17874">
    <property type="entry name" value="TPR_MalT"/>
    <property type="match status" value="1"/>
</dbReference>
<feature type="domain" description="PPM-type phosphatase" evidence="10">
    <location>
        <begin position="528"/>
        <end position="729"/>
    </location>
</feature>
<evidence type="ECO:0000313" key="12">
    <source>
        <dbReference type="EMBL" id="EAY25282.1"/>
    </source>
</evidence>
<dbReference type="Pfam" id="PF07228">
    <property type="entry name" value="SpoIIE"/>
    <property type="match status" value="1"/>
</dbReference>
<feature type="domain" description="MalT-like TPR region" evidence="11">
    <location>
        <begin position="170"/>
        <end position="450"/>
    </location>
</feature>
<name>A1ZWE2_MICM2</name>
<dbReference type="PANTHER" id="PTHR46630:SF1">
    <property type="entry name" value="TETRATRICOPEPTIDE REPEAT PROTEIN 29"/>
    <property type="match status" value="1"/>
</dbReference>
<dbReference type="RefSeq" id="WP_002703070.1">
    <property type="nucleotide sequence ID" value="NZ_AAWS01000051.1"/>
</dbReference>
<evidence type="ECO:0000256" key="7">
    <source>
        <dbReference type="SAM" id="Coils"/>
    </source>
</evidence>
<evidence type="ECO:0000256" key="9">
    <source>
        <dbReference type="SAM" id="SignalP"/>
    </source>
</evidence>
<dbReference type="GO" id="GO:0005737">
    <property type="term" value="C:cytoplasm"/>
    <property type="evidence" value="ECO:0007669"/>
    <property type="project" value="UniProtKB-SubCell"/>
</dbReference>
<dbReference type="InterPro" id="IPR019734">
    <property type="entry name" value="TPR_rpt"/>
</dbReference>
<dbReference type="Gene3D" id="1.25.40.10">
    <property type="entry name" value="Tetratricopeptide repeat domain"/>
    <property type="match status" value="2"/>
</dbReference>
<evidence type="ECO:0000256" key="3">
    <source>
        <dbReference type="ARBA" id="ARBA00022737"/>
    </source>
</evidence>
<keyword evidence="9" id="KW-0732">Signal</keyword>
<feature type="repeat" description="TPR" evidence="6">
    <location>
        <begin position="242"/>
        <end position="275"/>
    </location>
</feature>
<dbReference type="InterPro" id="IPR011990">
    <property type="entry name" value="TPR-like_helical_dom_sf"/>
</dbReference>
<keyword evidence="8" id="KW-0472">Membrane</keyword>
<keyword evidence="12" id="KW-0808">Transferase</keyword>
<reference evidence="12 13" key="1">
    <citation type="submission" date="2007-01" db="EMBL/GenBank/DDBJ databases">
        <authorList>
            <person name="Haygood M."/>
            <person name="Podell S."/>
            <person name="Anderson C."/>
            <person name="Hopkinson B."/>
            <person name="Roe K."/>
            <person name="Barbeau K."/>
            <person name="Gaasterland T."/>
            <person name="Ferriera S."/>
            <person name="Johnson J."/>
            <person name="Kravitz S."/>
            <person name="Beeson K."/>
            <person name="Sutton G."/>
            <person name="Rogers Y.-H."/>
            <person name="Friedman R."/>
            <person name="Frazier M."/>
            <person name="Venter J.C."/>
        </authorList>
    </citation>
    <scope>NUCLEOTIDE SEQUENCE [LARGE SCALE GENOMIC DNA]</scope>
    <source>
        <strain evidence="12 13">ATCC 23134</strain>
    </source>
</reference>
<evidence type="ECO:0000256" key="2">
    <source>
        <dbReference type="ARBA" id="ARBA00022490"/>
    </source>
</evidence>
<feature type="signal peptide" evidence="9">
    <location>
        <begin position="1"/>
        <end position="20"/>
    </location>
</feature>
<dbReference type="SUPFAM" id="SSF48452">
    <property type="entry name" value="TPR-like"/>
    <property type="match status" value="2"/>
</dbReference>
<dbReference type="InterPro" id="IPR001932">
    <property type="entry name" value="PPM-type_phosphatase-like_dom"/>
</dbReference>
<dbReference type="InterPro" id="IPR036457">
    <property type="entry name" value="PPM-type-like_dom_sf"/>
</dbReference>
<dbReference type="InterPro" id="IPR051476">
    <property type="entry name" value="Bac_ResReg_Asp_Phosphatase"/>
</dbReference>
<keyword evidence="13" id="KW-1185">Reference proteome</keyword>
<keyword evidence="12" id="KW-0723">Serine/threonine-protein kinase</keyword>
<dbReference type="Gene3D" id="3.60.40.10">
    <property type="entry name" value="PPM-type phosphatase domain"/>
    <property type="match status" value="1"/>
</dbReference>
<dbReference type="Pfam" id="PF13424">
    <property type="entry name" value="TPR_12"/>
    <property type="match status" value="1"/>
</dbReference>
<sequence>MKISGFCLLLFLLVAGQTWGQSQRLIDSLLQVLPSNIGDRQKVDVYNMVAREYRYSDSAKVALYTTKAKQLAKKINYPEGVTNAQYYLAWVIMRKGHYAKALELQRQALATAQKSNYAEGEANAYNGLGATYWRQGNYAKTLEAYQSSLKIREKIGDKRGMAGSYNNISLVYRMEGKYTQSLEFAQKSLDISKSIDNQTAVAYIYNNMGITYKLQGNYAKAQECYQLALAIRIKMKDQSGIAESYFDLGKFALTRKQYNKAQKYLNQALVIQHKIGAQSALADTRVILGKAFYGQNKYNQAQQYLNDGVQLARNLGNPRIERDGVEYLAKVFKAQGKHAQAYQNLELYTQLADSLFNEEKIRKLTQLASRYVAEKREDSLRAQQAQMAADLKNRKLEQRSTYIGLGLTIALILVLLFFYVEKQRNNRKLNQTNHHLTHSNEELQTANETIKVAHEEIKAMNDSLENTLHTVEKQHEDITASITYAQRIQQAMLHIEEDIMHAIPKHFILFRPRDIVSGDFYWVEQARGKVFMVVADCTGHGVPGAFMTMIGSLALTDIIVQQQFDNPSDILYRLDAVFRHILKTNNTLVRDGMDVALVVLDTQQQVLQYAGAKTPLLLVQNGNIREVKGAIYSINGYRKKGTKPTFDTHTIDVSTPTTFYLYSDGYQDQFGGKKNRKFMKKRFRELLHRIAEEPLPTQKKLLETKLDEWMQAANPPYRQIDDILVMGVRV</sequence>
<comment type="subcellular location">
    <subcellularLocation>
        <location evidence="1">Cytoplasm</location>
    </subcellularLocation>
</comment>
<dbReference type="InterPro" id="IPR041617">
    <property type="entry name" value="TPR_MalT"/>
</dbReference>
<dbReference type="GO" id="GO:0004674">
    <property type="term" value="F:protein serine/threonine kinase activity"/>
    <property type="evidence" value="ECO:0007669"/>
    <property type="project" value="UniProtKB-KW"/>
</dbReference>
<keyword evidence="3" id="KW-0677">Repeat</keyword>
<feature type="transmembrane region" description="Helical" evidence="8">
    <location>
        <begin position="402"/>
        <end position="420"/>
    </location>
</feature>
<dbReference type="EMBL" id="AAWS01000051">
    <property type="protein sequence ID" value="EAY25282.1"/>
    <property type="molecule type" value="Genomic_DNA"/>
</dbReference>
<keyword evidence="7" id="KW-0175">Coiled coil</keyword>
<evidence type="ECO:0000256" key="1">
    <source>
        <dbReference type="ARBA" id="ARBA00004496"/>
    </source>
</evidence>